<feature type="transmembrane region" description="Helical" evidence="1">
    <location>
        <begin position="43"/>
        <end position="67"/>
    </location>
</feature>
<keyword evidence="1" id="KW-1133">Transmembrane helix</keyword>
<feature type="non-terminal residue" evidence="2">
    <location>
        <position position="1"/>
    </location>
</feature>
<keyword evidence="1" id="KW-0472">Membrane</keyword>
<organism evidence="2 3">
    <name type="scientific">Pristionchus mayeri</name>
    <dbReference type="NCBI Taxonomy" id="1317129"/>
    <lineage>
        <taxon>Eukaryota</taxon>
        <taxon>Metazoa</taxon>
        <taxon>Ecdysozoa</taxon>
        <taxon>Nematoda</taxon>
        <taxon>Chromadorea</taxon>
        <taxon>Rhabditida</taxon>
        <taxon>Rhabditina</taxon>
        <taxon>Diplogasteromorpha</taxon>
        <taxon>Diplogasteroidea</taxon>
        <taxon>Neodiplogasteridae</taxon>
        <taxon>Pristionchus</taxon>
    </lineage>
</organism>
<feature type="transmembrane region" description="Helical" evidence="1">
    <location>
        <begin position="73"/>
        <end position="90"/>
    </location>
</feature>
<keyword evidence="3" id="KW-1185">Reference proteome</keyword>
<dbReference type="AlphaFoldDB" id="A0AAN5CFL1"/>
<feature type="transmembrane region" description="Helical" evidence="1">
    <location>
        <begin position="15"/>
        <end position="36"/>
    </location>
</feature>
<reference evidence="3" key="1">
    <citation type="submission" date="2022-10" db="EMBL/GenBank/DDBJ databases">
        <title>Genome assembly of Pristionchus species.</title>
        <authorList>
            <person name="Yoshida K."/>
            <person name="Sommer R.J."/>
        </authorList>
    </citation>
    <scope>NUCLEOTIDE SEQUENCE [LARGE SCALE GENOMIC DNA]</scope>
    <source>
        <strain evidence="3">RS5460</strain>
    </source>
</reference>
<evidence type="ECO:0000256" key="1">
    <source>
        <dbReference type="SAM" id="Phobius"/>
    </source>
</evidence>
<evidence type="ECO:0000313" key="3">
    <source>
        <dbReference type="Proteomes" id="UP001328107"/>
    </source>
</evidence>
<sequence length="110" mass="12018">LPLTNSQSPSEHSSFVVSGCDMILSLPIVFIANGYVAPQEAEVSVIVAFPCFARLVFGLFFSCSAVISLRSANFFGSFLGSLLSFGECGAQQKTAAARRKRRRRVFRDMM</sequence>
<gene>
    <name evidence="2" type="ORF">PMAYCL1PPCAC_14615</name>
</gene>
<feature type="non-terminal residue" evidence="2">
    <location>
        <position position="110"/>
    </location>
</feature>
<name>A0AAN5CFL1_9BILA</name>
<dbReference type="EMBL" id="BTRK01000003">
    <property type="protein sequence ID" value="GMR44420.1"/>
    <property type="molecule type" value="Genomic_DNA"/>
</dbReference>
<evidence type="ECO:0000313" key="2">
    <source>
        <dbReference type="EMBL" id="GMR44420.1"/>
    </source>
</evidence>
<accession>A0AAN5CFL1</accession>
<keyword evidence="1" id="KW-0812">Transmembrane</keyword>
<comment type="caution">
    <text evidence="2">The sequence shown here is derived from an EMBL/GenBank/DDBJ whole genome shotgun (WGS) entry which is preliminary data.</text>
</comment>
<proteinExistence type="predicted"/>
<protein>
    <submittedName>
        <fullName evidence="2">Uncharacterized protein</fullName>
    </submittedName>
</protein>
<dbReference type="Proteomes" id="UP001328107">
    <property type="component" value="Unassembled WGS sequence"/>
</dbReference>